<protein>
    <recommendedName>
        <fullName evidence="3">Scramblase</fullName>
    </recommendedName>
</protein>
<reference evidence="1 2" key="1">
    <citation type="submission" date="2020-03" db="EMBL/GenBank/DDBJ databases">
        <title>Sequencing the genomes of 1000 actinobacteria strains.</title>
        <authorList>
            <person name="Klenk H.-P."/>
        </authorList>
    </citation>
    <scope>NUCLEOTIDE SEQUENCE [LARGE SCALE GENOMIC DNA]</scope>
    <source>
        <strain evidence="1 2">DSM 45668</strain>
    </source>
</reference>
<dbReference type="EMBL" id="JAANOU010000001">
    <property type="protein sequence ID" value="NIH81984.1"/>
    <property type="molecule type" value="Genomic_DNA"/>
</dbReference>
<evidence type="ECO:0008006" key="3">
    <source>
        <dbReference type="Google" id="ProtNLM"/>
    </source>
</evidence>
<proteinExistence type="predicted"/>
<name>A0ABX0T045_9PSEU</name>
<gene>
    <name evidence="1" type="ORF">FHX46_004514</name>
</gene>
<evidence type="ECO:0000313" key="2">
    <source>
        <dbReference type="Proteomes" id="UP000754495"/>
    </source>
</evidence>
<comment type="caution">
    <text evidence="1">The sequence shown here is derived from an EMBL/GenBank/DDBJ whole genome shotgun (WGS) entry which is preliminary data.</text>
</comment>
<organism evidence="1 2">
    <name type="scientific">Amycolatopsis viridis</name>
    <dbReference type="NCBI Taxonomy" id="185678"/>
    <lineage>
        <taxon>Bacteria</taxon>
        <taxon>Bacillati</taxon>
        <taxon>Actinomycetota</taxon>
        <taxon>Actinomycetes</taxon>
        <taxon>Pseudonocardiales</taxon>
        <taxon>Pseudonocardiaceae</taxon>
        <taxon>Amycolatopsis</taxon>
    </lineage>
</organism>
<dbReference type="RefSeq" id="WP_167118581.1">
    <property type="nucleotide sequence ID" value="NZ_JAANOU010000001.1"/>
</dbReference>
<dbReference type="Proteomes" id="UP000754495">
    <property type="component" value="Unassembled WGS sequence"/>
</dbReference>
<evidence type="ECO:0000313" key="1">
    <source>
        <dbReference type="EMBL" id="NIH81984.1"/>
    </source>
</evidence>
<accession>A0ABX0T045</accession>
<sequence length="193" mass="20115">MTSGSRHAGGGTLFTEPYLLVGRPAGADGGFGVRDRYGRPLGTVVATGAGPLRKLLRALTNSARFRPRCFEVRDSGGSVVLKVRSHDSRFLVTRADGTPIGDITRRGRDWFALSAQGRSVGTLESPGGPDFAITGADGTEVARTSKGRRPGELDGSVPGAGEHVVEVLAQLTDPMASLVIAAALTLDPVLRHG</sequence>
<keyword evidence="2" id="KW-1185">Reference proteome</keyword>